<sequence length="73" mass="8519">MNYSGNEALRQDIALLNKTADELHQQCLALERKYRWNSDDLLKALAGQLLRQTTGLSHELSRRIWEMDLIFSD</sequence>
<evidence type="ECO:0000313" key="3">
    <source>
        <dbReference type="Proteomes" id="UP000514462"/>
    </source>
</evidence>
<dbReference type="EMBL" id="CP055904">
    <property type="protein sequence ID" value="QMR41505.1"/>
    <property type="molecule type" value="Genomic_DNA"/>
</dbReference>
<feature type="coiled-coil region" evidence="1">
    <location>
        <begin position="6"/>
        <end position="33"/>
    </location>
</feature>
<name>A0AAP9QZ58_KLEAE</name>
<accession>A0AAP9QZ58</accession>
<gene>
    <name evidence="2" type="ORF">HV331_19270</name>
</gene>
<keyword evidence="1" id="KW-0175">Coiled coil</keyword>
<organism evidence="2 3">
    <name type="scientific">Klebsiella aerogenes</name>
    <name type="common">Enterobacter aerogenes</name>
    <dbReference type="NCBI Taxonomy" id="548"/>
    <lineage>
        <taxon>Bacteria</taxon>
        <taxon>Pseudomonadati</taxon>
        <taxon>Pseudomonadota</taxon>
        <taxon>Gammaproteobacteria</taxon>
        <taxon>Enterobacterales</taxon>
        <taxon>Enterobacteriaceae</taxon>
        <taxon>Klebsiella/Raoultella group</taxon>
        <taxon>Klebsiella</taxon>
    </lineage>
</organism>
<evidence type="ECO:0000313" key="2">
    <source>
        <dbReference type="EMBL" id="QMR41505.1"/>
    </source>
</evidence>
<reference evidence="3" key="1">
    <citation type="submission" date="2020-06" db="EMBL/GenBank/DDBJ databases">
        <title>REHAB project genomes.</title>
        <authorList>
            <person name="Shaw L.P."/>
        </authorList>
    </citation>
    <scope>NUCLEOTIDE SEQUENCE [LARGE SCALE GENOMIC DNA]</scope>
    <source>
        <strain evidence="3">RHBSTW-00938</strain>
    </source>
</reference>
<evidence type="ECO:0000256" key="1">
    <source>
        <dbReference type="SAM" id="Coils"/>
    </source>
</evidence>
<protein>
    <submittedName>
        <fullName evidence="2">Uncharacterized protein</fullName>
    </submittedName>
</protein>
<dbReference type="AlphaFoldDB" id="A0AAP9QZ58"/>
<dbReference type="Proteomes" id="UP000514462">
    <property type="component" value="Chromosome"/>
</dbReference>
<proteinExistence type="predicted"/>
<dbReference type="RefSeq" id="WP_182014600.1">
    <property type="nucleotide sequence ID" value="NZ_CP055904.1"/>
</dbReference>